<dbReference type="SUPFAM" id="SSF56925">
    <property type="entry name" value="OMPA-like"/>
    <property type="match status" value="1"/>
</dbReference>
<reference evidence="3 4" key="1">
    <citation type="submission" date="2015-08" db="EMBL/GenBank/DDBJ databases">
        <title>Whole genome sequence of Flavobacterium akiainvivens IK-1T, from decaying Wikstroemia oahuensis, an endemic Hawaiian shrub.</title>
        <authorList>
            <person name="Wan X."/>
            <person name="Hou S."/>
            <person name="Saito J."/>
            <person name="Donachie S."/>
        </authorList>
    </citation>
    <scope>NUCLEOTIDE SEQUENCE [LARGE SCALE GENOMIC DNA]</scope>
    <source>
        <strain evidence="3 4">IK-1</strain>
    </source>
</reference>
<comment type="caution">
    <text evidence="3">The sequence shown here is derived from an EMBL/GenBank/DDBJ whole genome shotgun (WGS) entry which is preliminary data.</text>
</comment>
<dbReference type="EMBL" id="LIYD01000005">
    <property type="protein sequence ID" value="KOS07363.1"/>
    <property type="molecule type" value="Genomic_DNA"/>
</dbReference>
<dbReference type="InterPro" id="IPR025665">
    <property type="entry name" value="Beta-barrel_OMP_2"/>
</dbReference>
<dbReference type="Proteomes" id="UP000037755">
    <property type="component" value="Unassembled WGS sequence"/>
</dbReference>
<dbReference type="PATRIC" id="fig|1202724.3.peg.3311"/>
<evidence type="ECO:0000259" key="2">
    <source>
        <dbReference type="Pfam" id="PF13568"/>
    </source>
</evidence>
<dbReference type="STRING" id="1202724.AM493_15940"/>
<accession>A0A0M8MB14</accession>
<sequence length="222" mass="24485">MKTLHALLLAMLPVAALAQEITPQSQPLKFGINAGATYAGIRGNNEAEKSDYALDYLVGVSLEVPLSERLSLITNLNYERISYKRDYYVENPNFDPFLPPDGYEITVRATMQYLTLPVNLKYYVGASKKFYINGGAFAGYFLDGISKVNGDKINDDYSIFKDFNFGANLGVGVRFPVSDTSDINIELRDNLGLANISKVPVVGDGSVKTNSVNLMVIWQFGL</sequence>
<dbReference type="InterPro" id="IPR011250">
    <property type="entry name" value="OMP/PagP_B-barrel"/>
</dbReference>
<evidence type="ECO:0000313" key="4">
    <source>
        <dbReference type="Proteomes" id="UP000037755"/>
    </source>
</evidence>
<feature type="domain" description="Outer membrane protein beta-barrel" evidence="2">
    <location>
        <begin position="25"/>
        <end position="196"/>
    </location>
</feature>
<protein>
    <recommendedName>
        <fullName evidence="2">Outer membrane protein beta-barrel domain-containing protein</fullName>
    </recommendedName>
</protein>
<feature type="signal peptide" evidence="1">
    <location>
        <begin position="1"/>
        <end position="18"/>
    </location>
</feature>
<name>A0A0M8MB14_9FLAO</name>
<dbReference type="Pfam" id="PF13568">
    <property type="entry name" value="OMP_b-brl_2"/>
    <property type="match status" value="1"/>
</dbReference>
<dbReference type="AlphaFoldDB" id="A0A0M8MB14"/>
<proteinExistence type="predicted"/>
<dbReference type="Gene3D" id="2.40.160.20">
    <property type="match status" value="1"/>
</dbReference>
<organism evidence="3 4">
    <name type="scientific">Flavobacterium akiainvivens</name>
    <dbReference type="NCBI Taxonomy" id="1202724"/>
    <lineage>
        <taxon>Bacteria</taxon>
        <taxon>Pseudomonadati</taxon>
        <taxon>Bacteroidota</taxon>
        <taxon>Flavobacteriia</taxon>
        <taxon>Flavobacteriales</taxon>
        <taxon>Flavobacteriaceae</taxon>
        <taxon>Flavobacterium</taxon>
    </lineage>
</organism>
<dbReference type="RefSeq" id="WP_054409020.1">
    <property type="nucleotide sequence ID" value="NZ_FOYA01000005.1"/>
</dbReference>
<dbReference type="OrthoDB" id="893738at2"/>
<evidence type="ECO:0000256" key="1">
    <source>
        <dbReference type="SAM" id="SignalP"/>
    </source>
</evidence>
<keyword evidence="1" id="KW-0732">Signal</keyword>
<gene>
    <name evidence="3" type="ORF">AM493_15940</name>
</gene>
<evidence type="ECO:0000313" key="3">
    <source>
        <dbReference type="EMBL" id="KOS07363.1"/>
    </source>
</evidence>
<feature type="chain" id="PRO_5005818185" description="Outer membrane protein beta-barrel domain-containing protein" evidence="1">
    <location>
        <begin position="19"/>
        <end position="222"/>
    </location>
</feature>
<keyword evidence="4" id="KW-1185">Reference proteome</keyword>